<dbReference type="AlphaFoldDB" id="A0AAV2E812"/>
<evidence type="ECO:0008006" key="4">
    <source>
        <dbReference type="Google" id="ProtNLM"/>
    </source>
</evidence>
<reference evidence="2 3" key="1">
    <citation type="submission" date="2024-04" db="EMBL/GenBank/DDBJ databases">
        <authorList>
            <person name="Fracassetti M."/>
        </authorList>
    </citation>
    <scope>NUCLEOTIDE SEQUENCE [LARGE SCALE GENOMIC DNA]</scope>
</reference>
<name>A0AAV2E812_9ROSI</name>
<dbReference type="EMBL" id="OZ034817">
    <property type="protein sequence ID" value="CAL1381868.1"/>
    <property type="molecule type" value="Genomic_DNA"/>
</dbReference>
<gene>
    <name evidence="2" type="ORF">LTRI10_LOCUS23221</name>
</gene>
<sequence length="158" mass="17895">MQSKEGPISYRVGYEILPIYCFKSGTLGHFRKSCHMAQNNEEDNNDQYGSWLRAESPLKKLSLKEKEKSQQLSKLWEEVQAEKASKNKKEKEQQESEKQAEKLSEDLLVISVNDSGITPAMSTNGKHKTNEIAGEQEPVPPELQNEDTSQLVGNKQLT</sequence>
<accession>A0AAV2E812</accession>
<proteinExistence type="predicted"/>
<evidence type="ECO:0000256" key="1">
    <source>
        <dbReference type="SAM" id="MobiDB-lite"/>
    </source>
</evidence>
<feature type="compositionally biased region" description="Polar residues" evidence="1">
    <location>
        <begin position="112"/>
        <end position="124"/>
    </location>
</feature>
<feature type="region of interest" description="Disordered" evidence="1">
    <location>
        <begin position="81"/>
        <end position="158"/>
    </location>
</feature>
<evidence type="ECO:0000313" key="3">
    <source>
        <dbReference type="Proteomes" id="UP001497516"/>
    </source>
</evidence>
<feature type="compositionally biased region" description="Polar residues" evidence="1">
    <location>
        <begin position="146"/>
        <end position="158"/>
    </location>
</feature>
<evidence type="ECO:0000313" key="2">
    <source>
        <dbReference type="EMBL" id="CAL1381868.1"/>
    </source>
</evidence>
<feature type="compositionally biased region" description="Basic and acidic residues" evidence="1">
    <location>
        <begin position="81"/>
        <end position="105"/>
    </location>
</feature>
<organism evidence="2 3">
    <name type="scientific">Linum trigynum</name>
    <dbReference type="NCBI Taxonomy" id="586398"/>
    <lineage>
        <taxon>Eukaryota</taxon>
        <taxon>Viridiplantae</taxon>
        <taxon>Streptophyta</taxon>
        <taxon>Embryophyta</taxon>
        <taxon>Tracheophyta</taxon>
        <taxon>Spermatophyta</taxon>
        <taxon>Magnoliopsida</taxon>
        <taxon>eudicotyledons</taxon>
        <taxon>Gunneridae</taxon>
        <taxon>Pentapetalae</taxon>
        <taxon>rosids</taxon>
        <taxon>fabids</taxon>
        <taxon>Malpighiales</taxon>
        <taxon>Linaceae</taxon>
        <taxon>Linum</taxon>
    </lineage>
</organism>
<protein>
    <recommendedName>
        <fullName evidence="4">CCHC-type domain-containing protein</fullName>
    </recommendedName>
</protein>
<keyword evidence="3" id="KW-1185">Reference proteome</keyword>
<dbReference type="Proteomes" id="UP001497516">
    <property type="component" value="Chromosome 4"/>
</dbReference>